<accession>A0AAU7MDM5</accession>
<dbReference type="EMBL" id="CP159342">
    <property type="protein sequence ID" value="XCH76411.1"/>
    <property type="molecule type" value="Genomic_DNA"/>
</dbReference>
<gene>
    <name evidence="3" type="ORF">ABUL08_10060</name>
    <name evidence="2" type="ORF">VK199_10010</name>
</gene>
<feature type="signal peptide" evidence="1">
    <location>
        <begin position="1"/>
        <end position="35"/>
    </location>
</feature>
<dbReference type="AlphaFoldDB" id="A0AAU7MDM5"/>
<protein>
    <submittedName>
        <fullName evidence="2">Uncharacterized protein</fullName>
    </submittedName>
</protein>
<reference evidence="2" key="1">
    <citation type="submission" date="2024-01" db="EMBL/GenBank/DDBJ databases">
        <title>The genome sequence of Micromonospora mangrovi CCTCC AA 2012012.</title>
        <authorList>
            <person name="Gao J."/>
        </authorList>
    </citation>
    <scope>NUCLEOTIDE SEQUENCE</scope>
    <source>
        <strain evidence="2">CCTCC AA 2012012</strain>
    </source>
</reference>
<dbReference type="RefSeq" id="WP_350936769.1">
    <property type="nucleotide sequence ID" value="NZ_CP157762.1"/>
</dbReference>
<sequence>MRREYRRRARNLGGALLAVALAVTGAVAPPSAAGAAGPAVLSVNAGGSASGAFVADAYFTGGTAATHANPIDVSGVSAAAPVDVY</sequence>
<feature type="chain" id="PRO_5043289019" evidence="1">
    <location>
        <begin position="36"/>
        <end position="85"/>
    </location>
</feature>
<proteinExistence type="predicted"/>
<keyword evidence="1" id="KW-0732">Signal</keyword>
<organism evidence="2">
    <name type="scientific">Micromonospora sp. CCTCC AA 2012012</name>
    <dbReference type="NCBI Taxonomy" id="3111921"/>
    <lineage>
        <taxon>Bacteria</taxon>
        <taxon>Bacillati</taxon>
        <taxon>Actinomycetota</taxon>
        <taxon>Actinomycetes</taxon>
        <taxon>Micromonosporales</taxon>
        <taxon>Micromonosporaceae</taxon>
        <taxon>Micromonospora</taxon>
    </lineage>
</organism>
<reference evidence="3" key="2">
    <citation type="submission" date="2024-06" db="EMBL/GenBank/DDBJ databases">
        <title>Micromonospora mangrovi CCTCC AA 2012012 genome sequences.</title>
        <authorList>
            <person name="Gao J."/>
        </authorList>
    </citation>
    <scope>NUCLEOTIDE SEQUENCE</scope>
    <source>
        <strain evidence="3">CCTCC AA 2012012</strain>
    </source>
</reference>
<dbReference type="EMBL" id="CP157762">
    <property type="protein sequence ID" value="XBP95707.1"/>
    <property type="molecule type" value="Genomic_DNA"/>
</dbReference>
<evidence type="ECO:0000256" key="1">
    <source>
        <dbReference type="SAM" id="SignalP"/>
    </source>
</evidence>
<evidence type="ECO:0000313" key="2">
    <source>
        <dbReference type="EMBL" id="XBP95707.1"/>
    </source>
</evidence>
<name>A0AAU7MDM5_9ACTN</name>
<evidence type="ECO:0000313" key="3">
    <source>
        <dbReference type="EMBL" id="XCH76411.1"/>
    </source>
</evidence>